<comment type="caution">
    <text evidence="1">The sequence shown here is derived from an EMBL/GenBank/DDBJ whole genome shotgun (WGS) entry which is preliminary data.</text>
</comment>
<proteinExistence type="predicted"/>
<dbReference type="GeneID" id="85325027"/>
<dbReference type="Proteomes" id="UP001172101">
    <property type="component" value="Unassembled WGS sequence"/>
</dbReference>
<dbReference type="RefSeq" id="XP_060299073.1">
    <property type="nucleotide sequence ID" value="XM_060441757.1"/>
</dbReference>
<evidence type="ECO:0000313" key="1">
    <source>
        <dbReference type="EMBL" id="KAK0723149.1"/>
    </source>
</evidence>
<organism evidence="1 2">
    <name type="scientific">Lasiosphaeria miniovina</name>
    <dbReference type="NCBI Taxonomy" id="1954250"/>
    <lineage>
        <taxon>Eukaryota</taxon>
        <taxon>Fungi</taxon>
        <taxon>Dikarya</taxon>
        <taxon>Ascomycota</taxon>
        <taxon>Pezizomycotina</taxon>
        <taxon>Sordariomycetes</taxon>
        <taxon>Sordariomycetidae</taxon>
        <taxon>Sordariales</taxon>
        <taxon>Lasiosphaeriaceae</taxon>
        <taxon>Lasiosphaeria</taxon>
    </lineage>
</organism>
<accession>A0AA40AWC4</accession>
<keyword evidence="2" id="KW-1185">Reference proteome</keyword>
<dbReference type="AlphaFoldDB" id="A0AA40AWC4"/>
<reference evidence="1" key="1">
    <citation type="submission" date="2023-06" db="EMBL/GenBank/DDBJ databases">
        <title>Genome-scale phylogeny and comparative genomics of the fungal order Sordariales.</title>
        <authorList>
            <consortium name="Lawrence Berkeley National Laboratory"/>
            <person name="Hensen N."/>
            <person name="Bonometti L."/>
            <person name="Westerberg I."/>
            <person name="Brannstrom I.O."/>
            <person name="Guillou S."/>
            <person name="Cros-Aarteil S."/>
            <person name="Calhoun S."/>
            <person name="Haridas S."/>
            <person name="Kuo A."/>
            <person name="Mondo S."/>
            <person name="Pangilinan J."/>
            <person name="Riley R."/>
            <person name="LaButti K."/>
            <person name="Andreopoulos B."/>
            <person name="Lipzen A."/>
            <person name="Chen C."/>
            <person name="Yanf M."/>
            <person name="Daum C."/>
            <person name="Ng V."/>
            <person name="Clum A."/>
            <person name="Steindorff A."/>
            <person name="Ohm R."/>
            <person name="Martin F."/>
            <person name="Silar P."/>
            <person name="Natvig D."/>
            <person name="Lalanne C."/>
            <person name="Gautier V."/>
            <person name="Ament-velasquez S.L."/>
            <person name="Kruys A."/>
            <person name="Hutchinson M.I."/>
            <person name="Powell A.J."/>
            <person name="Barry K."/>
            <person name="Miller A.N."/>
            <person name="Grigoriev I.V."/>
            <person name="Debuchy R."/>
            <person name="Gladieux P."/>
            <person name="Thoren M.H."/>
            <person name="Johannesson H."/>
        </authorList>
    </citation>
    <scope>NUCLEOTIDE SEQUENCE</scope>
    <source>
        <strain evidence="1">SMH2392-1A</strain>
    </source>
</reference>
<name>A0AA40AWC4_9PEZI</name>
<feature type="non-terminal residue" evidence="1">
    <location>
        <position position="64"/>
    </location>
</feature>
<gene>
    <name evidence="1" type="ORF">B0T26DRAFT_705576</name>
</gene>
<sequence length="64" mass="7059">MADKRKIAELNRLSLPATLPVTPPETVFPASTTPSVGLPVSGVDKIIAEIRNRIYGRVEVEEEW</sequence>
<evidence type="ECO:0000313" key="2">
    <source>
        <dbReference type="Proteomes" id="UP001172101"/>
    </source>
</evidence>
<dbReference type="EMBL" id="JAUIRO010000003">
    <property type="protein sequence ID" value="KAK0723149.1"/>
    <property type="molecule type" value="Genomic_DNA"/>
</dbReference>
<protein>
    <submittedName>
        <fullName evidence="1">Uncharacterized protein</fullName>
    </submittedName>
</protein>